<dbReference type="PIRSF" id="PIRSF019239">
    <property type="entry name" value="MrpE"/>
    <property type="match status" value="1"/>
</dbReference>
<keyword evidence="5 7" id="KW-1133">Transmembrane helix</keyword>
<dbReference type="Pfam" id="PF01899">
    <property type="entry name" value="MNHE"/>
    <property type="match status" value="1"/>
</dbReference>
<evidence type="ECO:0000313" key="9">
    <source>
        <dbReference type="Proteomes" id="UP000192333"/>
    </source>
</evidence>
<reference evidence="9" key="1">
    <citation type="submission" date="2017-04" db="EMBL/GenBank/DDBJ databases">
        <authorList>
            <person name="Varghese N."/>
            <person name="Submissions S."/>
        </authorList>
    </citation>
    <scope>NUCLEOTIDE SEQUENCE [LARGE SCALE GENOMIC DNA]</scope>
    <source>
        <strain evidence="9">DSM 16537</strain>
    </source>
</reference>
<dbReference type="Proteomes" id="UP000192333">
    <property type="component" value="Chromosome I"/>
</dbReference>
<evidence type="ECO:0000256" key="2">
    <source>
        <dbReference type="ARBA" id="ARBA00006228"/>
    </source>
</evidence>
<feature type="transmembrane region" description="Helical" evidence="7">
    <location>
        <begin position="51"/>
        <end position="70"/>
    </location>
</feature>
<keyword evidence="6 7" id="KW-0472">Membrane</keyword>
<protein>
    <submittedName>
        <fullName evidence="8">Multicomponent Na+:H+ antiporter subunit E</fullName>
    </submittedName>
</protein>
<dbReference type="GO" id="GO:0008324">
    <property type="term" value="F:monoatomic cation transmembrane transporter activity"/>
    <property type="evidence" value="ECO:0007669"/>
    <property type="project" value="InterPro"/>
</dbReference>
<sequence length="159" mass="18345">MTKSMFLNNLILAIIWVMATGTLAEENFIFGFLISFGILYVITINKQDRKYFTILPKLVSFFLFMFWEIIKTNLVTVKESLYAKSKLKPAVVKVPLTVESDLEITILAIMVSVTPGTLVMDISDDKKVMYVHVMHVSNKQDFIDEVKNKFEKRLLEILK</sequence>
<evidence type="ECO:0000256" key="3">
    <source>
        <dbReference type="ARBA" id="ARBA00022475"/>
    </source>
</evidence>
<evidence type="ECO:0000256" key="4">
    <source>
        <dbReference type="ARBA" id="ARBA00022692"/>
    </source>
</evidence>
<keyword evidence="4 7" id="KW-0812">Transmembrane</keyword>
<evidence type="ECO:0000313" key="8">
    <source>
        <dbReference type="EMBL" id="SMD44934.1"/>
    </source>
</evidence>
<dbReference type="OrthoDB" id="9800498at2"/>
<feature type="transmembrane region" description="Helical" evidence="7">
    <location>
        <begin position="5"/>
        <end position="22"/>
    </location>
</feature>
<dbReference type="EMBL" id="LT838813">
    <property type="protein sequence ID" value="SMD44934.1"/>
    <property type="molecule type" value="Genomic_DNA"/>
</dbReference>
<keyword evidence="9" id="KW-1185">Reference proteome</keyword>
<dbReference type="InterPro" id="IPR002758">
    <property type="entry name" value="Cation_antiport_E"/>
</dbReference>
<dbReference type="PANTHER" id="PTHR34584">
    <property type="entry name" value="NA(+)/H(+) ANTIPORTER SUBUNIT E1"/>
    <property type="match status" value="1"/>
</dbReference>
<accession>A0A1W2H810</accession>
<proteinExistence type="inferred from homology"/>
<evidence type="ECO:0000256" key="6">
    <source>
        <dbReference type="ARBA" id="ARBA00023136"/>
    </source>
</evidence>
<feature type="transmembrane region" description="Helical" evidence="7">
    <location>
        <begin position="28"/>
        <end position="44"/>
    </location>
</feature>
<organism evidence="8 9">
    <name type="scientific">Aquiflexum balticum DSM 16537</name>
    <dbReference type="NCBI Taxonomy" id="758820"/>
    <lineage>
        <taxon>Bacteria</taxon>
        <taxon>Pseudomonadati</taxon>
        <taxon>Bacteroidota</taxon>
        <taxon>Cytophagia</taxon>
        <taxon>Cytophagales</taxon>
        <taxon>Cyclobacteriaceae</taxon>
        <taxon>Aquiflexum</taxon>
    </lineage>
</organism>
<dbReference type="AlphaFoldDB" id="A0A1W2H810"/>
<name>A0A1W2H810_9BACT</name>
<evidence type="ECO:0000256" key="5">
    <source>
        <dbReference type="ARBA" id="ARBA00022989"/>
    </source>
</evidence>
<gene>
    <name evidence="8" type="ORF">SAMN00777080_3572</name>
</gene>
<keyword evidence="3" id="KW-1003">Cell membrane</keyword>
<evidence type="ECO:0000256" key="1">
    <source>
        <dbReference type="ARBA" id="ARBA00004651"/>
    </source>
</evidence>
<evidence type="ECO:0000256" key="7">
    <source>
        <dbReference type="SAM" id="Phobius"/>
    </source>
</evidence>
<comment type="subcellular location">
    <subcellularLocation>
        <location evidence="1">Cell membrane</location>
        <topology evidence="1">Multi-pass membrane protein</topology>
    </subcellularLocation>
</comment>
<dbReference type="RefSeq" id="WP_084121705.1">
    <property type="nucleotide sequence ID" value="NZ_LT838813.1"/>
</dbReference>
<dbReference type="GO" id="GO:0005886">
    <property type="term" value="C:plasma membrane"/>
    <property type="evidence" value="ECO:0007669"/>
    <property type="project" value="UniProtKB-SubCell"/>
</dbReference>
<comment type="similarity">
    <text evidence="2">Belongs to the CPA3 antiporters (TC 2.A.63) subunit E family.</text>
</comment>
<dbReference type="STRING" id="758820.SAMN00777080_3572"/>
<dbReference type="PANTHER" id="PTHR34584:SF1">
    <property type="entry name" value="NA(+)_H(+) ANTIPORTER SUBUNIT E1"/>
    <property type="match status" value="1"/>
</dbReference>